<dbReference type="GeneID" id="18916155"/>
<gene>
    <name evidence="2" type="ORF">PHACADRAFT_254855</name>
</gene>
<dbReference type="AlphaFoldDB" id="K5V3Q0"/>
<dbReference type="InParanoid" id="K5V3Q0"/>
<feature type="signal peptide" evidence="1">
    <location>
        <begin position="1"/>
        <end position="26"/>
    </location>
</feature>
<dbReference type="KEGG" id="pco:PHACADRAFT_254855"/>
<keyword evidence="3" id="KW-1185">Reference proteome</keyword>
<reference evidence="2 3" key="1">
    <citation type="journal article" date="2012" name="BMC Genomics">
        <title>Comparative genomics of the white-rot fungi, Phanerochaete carnosa and P. chrysosporium, to elucidate the genetic basis of the distinct wood types they colonize.</title>
        <authorList>
            <person name="Suzuki H."/>
            <person name="MacDonald J."/>
            <person name="Syed K."/>
            <person name="Salamov A."/>
            <person name="Hori C."/>
            <person name="Aerts A."/>
            <person name="Henrissat B."/>
            <person name="Wiebenga A."/>
            <person name="vanKuyk P.A."/>
            <person name="Barry K."/>
            <person name="Lindquist E."/>
            <person name="LaButti K."/>
            <person name="Lapidus A."/>
            <person name="Lucas S."/>
            <person name="Coutinho P."/>
            <person name="Gong Y."/>
            <person name="Samejima M."/>
            <person name="Mahadevan R."/>
            <person name="Abou-Zaid M."/>
            <person name="de Vries R.P."/>
            <person name="Igarashi K."/>
            <person name="Yadav J.S."/>
            <person name="Grigoriev I.V."/>
            <person name="Master E.R."/>
        </authorList>
    </citation>
    <scope>NUCLEOTIDE SEQUENCE [LARGE SCALE GENOMIC DNA]</scope>
    <source>
        <strain evidence="2 3">HHB-10118-sp</strain>
    </source>
</reference>
<evidence type="ECO:0000256" key="1">
    <source>
        <dbReference type="SAM" id="SignalP"/>
    </source>
</evidence>
<name>K5V3Q0_PHACS</name>
<evidence type="ECO:0008006" key="4">
    <source>
        <dbReference type="Google" id="ProtNLM"/>
    </source>
</evidence>
<dbReference type="OrthoDB" id="329835at2759"/>
<protein>
    <recommendedName>
        <fullName evidence="4">Secreted protein</fullName>
    </recommendedName>
</protein>
<keyword evidence="1" id="KW-0732">Signal</keyword>
<dbReference type="RefSeq" id="XP_007395032.1">
    <property type="nucleotide sequence ID" value="XM_007394970.1"/>
</dbReference>
<evidence type="ECO:0000313" key="2">
    <source>
        <dbReference type="EMBL" id="EKM57211.1"/>
    </source>
</evidence>
<evidence type="ECO:0000313" key="3">
    <source>
        <dbReference type="Proteomes" id="UP000008370"/>
    </source>
</evidence>
<dbReference type="EMBL" id="JH930471">
    <property type="protein sequence ID" value="EKM57211.1"/>
    <property type="molecule type" value="Genomic_DNA"/>
</dbReference>
<dbReference type="Proteomes" id="UP000008370">
    <property type="component" value="Unassembled WGS sequence"/>
</dbReference>
<dbReference type="HOGENOM" id="CLU_2373492_0_0_1"/>
<feature type="chain" id="PRO_5003884501" description="Secreted protein" evidence="1">
    <location>
        <begin position="27"/>
        <end position="95"/>
    </location>
</feature>
<organism evidence="2 3">
    <name type="scientific">Phanerochaete carnosa (strain HHB-10118-sp)</name>
    <name type="common">White-rot fungus</name>
    <name type="synonym">Peniophora carnosa</name>
    <dbReference type="NCBI Taxonomy" id="650164"/>
    <lineage>
        <taxon>Eukaryota</taxon>
        <taxon>Fungi</taxon>
        <taxon>Dikarya</taxon>
        <taxon>Basidiomycota</taxon>
        <taxon>Agaricomycotina</taxon>
        <taxon>Agaricomycetes</taxon>
        <taxon>Polyporales</taxon>
        <taxon>Phanerochaetaceae</taxon>
        <taxon>Phanerochaete</taxon>
    </lineage>
</organism>
<dbReference type="STRING" id="650164.K5V3Q0"/>
<accession>K5V3Q0</accession>
<sequence>MLLVLSRFAALPLFLLCATTPSILHAAAYPRPTFIGILSALSRYGNGTERCWWVMWRCQVGLHVMEVQDDALFPLLHFVADDLATNTKARSSSAA</sequence>
<proteinExistence type="predicted"/>